<dbReference type="Proteomes" id="UP000275777">
    <property type="component" value="Chromosome"/>
</dbReference>
<gene>
    <name evidence="2" type="ORF">NCTC9695_03911</name>
</gene>
<organism evidence="2 3">
    <name type="scientific">Chromobacterium violaceum</name>
    <dbReference type="NCBI Taxonomy" id="536"/>
    <lineage>
        <taxon>Bacteria</taxon>
        <taxon>Pseudomonadati</taxon>
        <taxon>Pseudomonadota</taxon>
        <taxon>Betaproteobacteria</taxon>
        <taxon>Neisseriales</taxon>
        <taxon>Chromobacteriaceae</taxon>
        <taxon>Chromobacterium</taxon>
    </lineage>
</organism>
<feature type="transmembrane region" description="Helical" evidence="1">
    <location>
        <begin position="26"/>
        <end position="50"/>
    </location>
</feature>
<evidence type="ECO:0000313" key="2">
    <source>
        <dbReference type="EMBL" id="VEB43453.1"/>
    </source>
</evidence>
<accession>A0A3S4IH82</accession>
<keyword evidence="1" id="KW-1133">Transmembrane helix</keyword>
<dbReference type="AlphaFoldDB" id="A0A3S4IH82"/>
<sequence>MLLAILLLAAWSAELAARLFGLGLPLALPAMLAHGFLMLFGFFPCSWPAFCSPPGRVG</sequence>
<reference evidence="2 3" key="1">
    <citation type="submission" date="2018-12" db="EMBL/GenBank/DDBJ databases">
        <authorList>
            <consortium name="Pathogen Informatics"/>
        </authorList>
    </citation>
    <scope>NUCLEOTIDE SEQUENCE [LARGE SCALE GENOMIC DNA]</scope>
    <source>
        <strain evidence="2 3">NCTC9695</strain>
    </source>
</reference>
<protein>
    <submittedName>
        <fullName evidence="2">Uncharacterized protein</fullName>
    </submittedName>
</protein>
<evidence type="ECO:0000313" key="3">
    <source>
        <dbReference type="Proteomes" id="UP000275777"/>
    </source>
</evidence>
<keyword evidence="1" id="KW-0812">Transmembrane</keyword>
<proteinExistence type="predicted"/>
<name>A0A3S4IH82_CHRVL</name>
<dbReference type="EMBL" id="LR134182">
    <property type="protein sequence ID" value="VEB43453.1"/>
    <property type="molecule type" value="Genomic_DNA"/>
</dbReference>
<keyword evidence="1" id="KW-0472">Membrane</keyword>
<evidence type="ECO:0000256" key="1">
    <source>
        <dbReference type="SAM" id="Phobius"/>
    </source>
</evidence>